<name>A0A6G0XWP1_APHCR</name>
<evidence type="ECO:0000313" key="2">
    <source>
        <dbReference type="Proteomes" id="UP000478052"/>
    </source>
</evidence>
<proteinExistence type="predicted"/>
<dbReference type="OrthoDB" id="6629081at2759"/>
<reference evidence="1 2" key="1">
    <citation type="submission" date="2019-08" db="EMBL/GenBank/DDBJ databases">
        <title>Whole genome of Aphis craccivora.</title>
        <authorList>
            <person name="Voronova N.V."/>
            <person name="Shulinski R.S."/>
            <person name="Bandarenka Y.V."/>
            <person name="Zhorov D.G."/>
            <person name="Warner D."/>
        </authorList>
    </citation>
    <scope>NUCLEOTIDE SEQUENCE [LARGE SCALE GENOMIC DNA]</scope>
    <source>
        <strain evidence="1">180601</strain>
        <tissue evidence="1">Whole Body</tissue>
    </source>
</reference>
<dbReference type="AlphaFoldDB" id="A0A6G0XWP1"/>
<keyword evidence="2" id="KW-1185">Reference proteome</keyword>
<sequence length="142" mass="16551">TIYLLELQNLWLFQYNIIQFLITDLTTFSQNPSYGLPGKFLLINYFICYAIQPVRKEKTPECVYSIYCKYLYFELNGSIFHKLEFKNAWIYTADKKLDSVIIDEKSESIKLIGTGLLINNVKTVKGMLVKNILHPVGGYNYN</sequence>
<gene>
    <name evidence="1" type="ORF">FWK35_00026196</name>
</gene>
<dbReference type="EMBL" id="VUJU01007482">
    <property type="protein sequence ID" value="KAF0745142.1"/>
    <property type="molecule type" value="Genomic_DNA"/>
</dbReference>
<comment type="caution">
    <text evidence="1">The sequence shown here is derived from an EMBL/GenBank/DDBJ whole genome shotgun (WGS) entry which is preliminary data.</text>
</comment>
<protein>
    <submittedName>
        <fullName evidence="1">Envelope fusion protein</fullName>
    </submittedName>
</protein>
<feature type="non-terminal residue" evidence="1">
    <location>
        <position position="1"/>
    </location>
</feature>
<dbReference type="Proteomes" id="UP000478052">
    <property type="component" value="Unassembled WGS sequence"/>
</dbReference>
<accession>A0A6G0XWP1</accession>
<evidence type="ECO:0000313" key="1">
    <source>
        <dbReference type="EMBL" id="KAF0745142.1"/>
    </source>
</evidence>
<organism evidence="1 2">
    <name type="scientific">Aphis craccivora</name>
    <name type="common">Cowpea aphid</name>
    <dbReference type="NCBI Taxonomy" id="307492"/>
    <lineage>
        <taxon>Eukaryota</taxon>
        <taxon>Metazoa</taxon>
        <taxon>Ecdysozoa</taxon>
        <taxon>Arthropoda</taxon>
        <taxon>Hexapoda</taxon>
        <taxon>Insecta</taxon>
        <taxon>Pterygota</taxon>
        <taxon>Neoptera</taxon>
        <taxon>Paraneoptera</taxon>
        <taxon>Hemiptera</taxon>
        <taxon>Sternorrhyncha</taxon>
        <taxon>Aphidomorpha</taxon>
        <taxon>Aphidoidea</taxon>
        <taxon>Aphididae</taxon>
        <taxon>Aphidini</taxon>
        <taxon>Aphis</taxon>
        <taxon>Aphis</taxon>
    </lineage>
</organism>